<feature type="domain" description="FP protein C-terminal" evidence="1">
    <location>
        <begin position="224"/>
        <end position="276"/>
    </location>
</feature>
<dbReference type="PANTHER" id="PTHR11505">
    <property type="entry name" value="L1 TRANSPOSABLE ELEMENT-RELATED"/>
    <property type="match status" value="1"/>
</dbReference>
<gene>
    <name evidence="2" type="ORF">PAPOLLO_LOCUS12146</name>
</gene>
<reference evidence="2" key="1">
    <citation type="submission" date="2021-04" db="EMBL/GenBank/DDBJ databases">
        <authorList>
            <person name="Tunstrom K."/>
        </authorList>
    </citation>
    <scope>NUCLEOTIDE SEQUENCE</scope>
</reference>
<name>A0A8S3X3F2_PARAO</name>
<keyword evidence="3" id="KW-1185">Reference proteome</keyword>
<dbReference type="EMBL" id="CAJQZP010000885">
    <property type="protein sequence ID" value="CAG4991606.1"/>
    <property type="molecule type" value="Genomic_DNA"/>
</dbReference>
<dbReference type="InterPro" id="IPR057251">
    <property type="entry name" value="FP_C"/>
</dbReference>
<organism evidence="2 3">
    <name type="scientific">Parnassius apollo</name>
    <name type="common">Apollo butterfly</name>
    <name type="synonym">Papilio apollo</name>
    <dbReference type="NCBI Taxonomy" id="110799"/>
    <lineage>
        <taxon>Eukaryota</taxon>
        <taxon>Metazoa</taxon>
        <taxon>Ecdysozoa</taxon>
        <taxon>Arthropoda</taxon>
        <taxon>Hexapoda</taxon>
        <taxon>Insecta</taxon>
        <taxon>Pterygota</taxon>
        <taxon>Neoptera</taxon>
        <taxon>Endopterygota</taxon>
        <taxon>Lepidoptera</taxon>
        <taxon>Glossata</taxon>
        <taxon>Ditrysia</taxon>
        <taxon>Papilionoidea</taxon>
        <taxon>Papilionidae</taxon>
        <taxon>Parnassiinae</taxon>
        <taxon>Parnassini</taxon>
        <taxon>Parnassius</taxon>
        <taxon>Parnassius</taxon>
    </lineage>
</organism>
<dbReference type="Pfam" id="PF25298">
    <property type="entry name" value="Baculo_FP_2nd"/>
    <property type="match status" value="1"/>
</dbReference>
<sequence>MSIDSSLIEKESPPDYVTFRKGVADQNVLDLRNEFHSFQEKIMASMKEFFDKQNNKITKFIEDFEELKTSIQFINDKYDELKTQTEEISSRLFELEKIYKSSQNKDDLIMEVGNKLDILELNSRQCNIEIVNLPEKRNENLISIIENVAAVVKHPINKYDVVAIHRVPQFNPKSGRPKNVIVKFASRMLRDSFLSAARKEKSLTTEKLQMPGTIHKLYFNEHLTLKRKILFREVRETAKKNGFRYTWIKHGSILVRANDTSPVLSIRSSEDLSKIKSKNCPVN</sequence>
<comment type="caution">
    <text evidence="2">The sequence shown here is derived from an EMBL/GenBank/DDBJ whole genome shotgun (WGS) entry which is preliminary data.</text>
</comment>
<dbReference type="OrthoDB" id="7477812at2759"/>
<proteinExistence type="predicted"/>
<evidence type="ECO:0000313" key="2">
    <source>
        <dbReference type="EMBL" id="CAG4991606.1"/>
    </source>
</evidence>
<evidence type="ECO:0000259" key="1">
    <source>
        <dbReference type="Pfam" id="PF25298"/>
    </source>
</evidence>
<dbReference type="AlphaFoldDB" id="A0A8S3X3F2"/>
<protein>
    <submittedName>
        <fullName evidence="2">(apollo) hypothetical protein</fullName>
    </submittedName>
</protein>
<dbReference type="Proteomes" id="UP000691718">
    <property type="component" value="Unassembled WGS sequence"/>
</dbReference>
<evidence type="ECO:0000313" key="3">
    <source>
        <dbReference type="Proteomes" id="UP000691718"/>
    </source>
</evidence>
<accession>A0A8S3X3F2</accession>
<dbReference type="InterPro" id="IPR004244">
    <property type="entry name" value="Transposase_22"/>
</dbReference>